<organism evidence="5 6">
    <name type="scientific">Alteribacillus persepolensis</name>
    <dbReference type="NCBI Taxonomy" id="568899"/>
    <lineage>
        <taxon>Bacteria</taxon>
        <taxon>Bacillati</taxon>
        <taxon>Bacillota</taxon>
        <taxon>Bacilli</taxon>
        <taxon>Bacillales</taxon>
        <taxon>Bacillaceae</taxon>
        <taxon>Alteribacillus</taxon>
    </lineage>
</organism>
<dbReference type="STRING" id="568899.SAMN05192534_1094"/>
<name>A0A1G8EA75_9BACI</name>
<keyword evidence="3" id="KW-0812">Transmembrane</keyword>
<dbReference type="GO" id="GO:0016020">
    <property type="term" value="C:membrane"/>
    <property type="evidence" value="ECO:0007669"/>
    <property type="project" value="GOC"/>
</dbReference>
<accession>A0A1G8EA75</accession>
<gene>
    <name evidence="5" type="ORF">SAMN05192534_1094</name>
</gene>
<dbReference type="InterPro" id="IPR004843">
    <property type="entry name" value="Calcineurin-like_PHP"/>
</dbReference>
<dbReference type="InterPro" id="IPR051158">
    <property type="entry name" value="Metallophosphoesterase_sf"/>
</dbReference>
<dbReference type="GO" id="GO:0008758">
    <property type="term" value="F:UDP-2,3-diacylglucosamine hydrolase activity"/>
    <property type="evidence" value="ECO:0007669"/>
    <property type="project" value="TreeGrafter"/>
</dbReference>
<evidence type="ECO:0000313" key="6">
    <source>
        <dbReference type="Proteomes" id="UP000199163"/>
    </source>
</evidence>
<proteinExistence type="predicted"/>
<protein>
    <recommendedName>
        <fullName evidence="4">Calcineurin-like phosphoesterase domain-containing protein</fullName>
    </recommendedName>
</protein>
<dbReference type="GO" id="GO:0046872">
    <property type="term" value="F:metal ion binding"/>
    <property type="evidence" value="ECO:0007669"/>
    <property type="project" value="UniProtKB-KW"/>
</dbReference>
<dbReference type="Gene3D" id="3.60.21.10">
    <property type="match status" value="1"/>
</dbReference>
<dbReference type="RefSeq" id="WP_322787563.1">
    <property type="nucleotide sequence ID" value="NZ_FNDK01000009.1"/>
</dbReference>
<sequence>MKKKMKRRLLYVFGASLLAYLFFYFQNNALVTTEYTIRSEDVPNSFDGYTIVHLSDLHGKYFGDNQSILVEKTADMNPDMIVFTGDIVDEDRYDEQAGQILMEKLTEMAPVYYVTGNHEWKSGRFGSLEKKLQGVNVTVLRNKTEEIVVQGESIRITGIDDPTQANGFSQEEETAELFIKEALADVSHDDGFHMLLSHRPELASLYARYDMDAVFSGHAHGGQFRIPFVGGVIAPNQGLFPEYDGGAYAIENTTMMVHRGLGNSVIPVRIFNRPEIVVVTLNKE</sequence>
<feature type="transmembrane region" description="Helical" evidence="3">
    <location>
        <begin position="9"/>
        <end position="25"/>
    </location>
</feature>
<keyword evidence="6" id="KW-1185">Reference proteome</keyword>
<reference evidence="5 6" key="1">
    <citation type="submission" date="2016-10" db="EMBL/GenBank/DDBJ databases">
        <authorList>
            <person name="de Groot N.N."/>
        </authorList>
    </citation>
    <scope>NUCLEOTIDE SEQUENCE [LARGE SCALE GENOMIC DNA]</scope>
    <source>
        <strain evidence="5 6">DSM 21632</strain>
    </source>
</reference>
<dbReference type="EMBL" id="FNDK01000009">
    <property type="protein sequence ID" value="SDH66806.1"/>
    <property type="molecule type" value="Genomic_DNA"/>
</dbReference>
<evidence type="ECO:0000256" key="1">
    <source>
        <dbReference type="ARBA" id="ARBA00022723"/>
    </source>
</evidence>
<dbReference type="CDD" id="cd07385">
    <property type="entry name" value="MPP_YkuE_C"/>
    <property type="match status" value="1"/>
</dbReference>
<dbReference type="Pfam" id="PF00149">
    <property type="entry name" value="Metallophos"/>
    <property type="match status" value="1"/>
</dbReference>
<evidence type="ECO:0000313" key="5">
    <source>
        <dbReference type="EMBL" id="SDH66806.1"/>
    </source>
</evidence>
<dbReference type="Proteomes" id="UP000199163">
    <property type="component" value="Unassembled WGS sequence"/>
</dbReference>
<keyword evidence="2" id="KW-0378">Hydrolase</keyword>
<evidence type="ECO:0000259" key="4">
    <source>
        <dbReference type="Pfam" id="PF00149"/>
    </source>
</evidence>
<keyword evidence="3" id="KW-1133">Transmembrane helix</keyword>
<keyword evidence="3" id="KW-0472">Membrane</keyword>
<feature type="domain" description="Calcineurin-like phosphoesterase" evidence="4">
    <location>
        <begin position="50"/>
        <end position="221"/>
    </location>
</feature>
<dbReference type="PANTHER" id="PTHR31302">
    <property type="entry name" value="TRANSMEMBRANE PROTEIN WITH METALLOPHOSPHOESTERASE DOMAIN-RELATED"/>
    <property type="match status" value="1"/>
</dbReference>
<evidence type="ECO:0000256" key="3">
    <source>
        <dbReference type="SAM" id="Phobius"/>
    </source>
</evidence>
<dbReference type="PANTHER" id="PTHR31302:SF31">
    <property type="entry name" value="PHOSPHODIESTERASE YAEI"/>
    <property type="match status" value="1"/>
</dbReference>
<dbReference type="InterPro" id="IPR029052">
    <property type="entry name" value="Metallo-depent_PP-like"/>
</dbReference>
<dbReference type="GO" id="GO:0009245">
    <property type="term" value="P:lipid A biosynthetic process"/>
    <property type="evidence" value="ECO:0007669"/>
    <property type="project" value="TreeGrafter"/>
</dbReference>
<keyword evidence="1" id="KW-0479">Metal-binding</keyword>
<dbReference type="AlphaFoldDB" id="A0A1G8EA75"/>
<dbReference type="SUPFAM" id="SSF56300">
    <property type="entry name" value="Metallo-dependent phosphatases"/>
    <property type="match status" value="1"/>
</dbReference>
<evidence type="ECO:0000256" key="2">
    <source>
        <dbReference type="ARBA" id="ARBA00022801"/>
    </source>
</evidence>